<dbReference type="InterPro" id="IPR017847">
    <property type="entry name" value="T6SS_RhsGE_Vgr_subset"/>
</dbReference>
<dbReference type="NCBIfam" id="TIGR03361">
    <property type="entry name" value="VI_Rhs_Vgr"/>
    <property type="match status" value="1"/>
</dbReference>
<dbReference type="OrthoDB" id="5482463at2"/>
<feature type="domain" description="Gp5/Type VI secretion system Vgr protein OB-fold" evidence="2">
    <location>
        <begin position="393"/>
        <end position="457"/>
    </location>
</feature>
<dbReference type="SUPFAM" id="SSF69255">
    <property type="entry name" value="gp5 N-terminal domain-like"/>
    <property type="match status" value="1"/>
</dbReference>
<dbReference type="Gene3D" id="2.30.110.50">
    <property type="match status" value="1"/>
</dbReference>
<dbReference type="InterPro" id="IPR006531">
    <property type="entry name" value="Gp5/Vgr_OB"/>
</dbReference>
<keyword evidence="4" id="KW-1185">Reference proteome</keyword>
<dbReference type="Gene3D" id="4.10.220.110">
    <property type="match status" value="1"/>
</dbReference>
<evidence type="ECO:0000313" key="3">
    <source>
        <dbReference type="EMBL" id="SDN25203.1"/>
    </source>
</evidence>
<evidence type="ECO:0000256" key="1">
    <source>
        <dbReference type="ARBA" id="ARBA00005558"/>
    </source>
</evidence>
<proteinExistence type="inferred from homology"/>
<reference evidence="3 4" key="1">
    <citation type="submission" date="2016-10" db="EMBL/GenBank/DDBJ databases">
        <authorList>
            <person name="de Groot N.N."/>
        </authorList>
    </citation>
    <scope>NUCLEOTIDE SEQUENCE [LARGE SCALE GENOMIC DNA]</scope>
    <source>
        <strain evidence="3 4">DSM 15269</strain>
    </source>
</reference>
<dbReference type="Proteomes" id="UP000199602">
    <property type="component" value="Unassembled WGS sequence"/>
</dbReference>
<dbReference type="EMBL" id="FNIN01000001">
    <property type="protein sequence ID" value="SDN25203.1"/>
    <property type="molecule type" value="Genomic_DNA"/>
</dbReference>
<dbReference type="STRING" id="206665.SAMN04488516_101182"/>
<name>A0A1G9ZWX4_9BACT</name>
<evidence type="ECO:0000259" key="2">
    <source>
        <dbReference type="Pfam" id="PF04717"/>
    </source>
</evidence>
<dbReference type="Pfam" id="PF05954">
    <property type="entry name" value="Phage_GPD"/>
    <property type="match status" value="1"/>
</dbReference>
<gene>
    <name evidence="3" type="ORF">SAMN04488516_101182</name>
</gene>
<evidence type="ECO:0000313" key="4">
    <source>
        <dbReference type="Proteomes" id="UP000199602"/>
    </source>
</evidence>
<dbReference type="AlphaFoldDB" id="A0A1G9ZWX4"/>
<dbReference type="Gene3D" id="3.55.50.10">
    <property type="entry name" value="Baseplate protein-like domains"/>
    <property type="match status" value="1"/>
</dbReference>
<dbReference type="RefSeq" id="WP_092061959.1">
    <property type="nucleotide sequence ID" value="NZ_FNIN01000001.1"/>
</dbReference>
<comment type="similarity">
    <text evidence="1">Belongs to the VgrG protein family.</text>
</comment>
<organism evidence="3 4">
    <name type="scientific">Desulfonauticus submarinus</name>
    <dbReference type="NCBI Taxonomy" id="206665"/>
    <lineage>
        <taxon>Bacteria</taxon>
        <taxon>Pseudomonadati</taxon>
        <taxon>Thermodesulfobacteriota</taxon>
        <taxon>Desulfovibrionia</taxon>
        <taxon>Desulfovibrionales</taxon>
        <taxon>Desulfonauticaceae</taxon>
        <taxon>Desulfonauticus</taxon>
    </lineage>
</organism>
<dbReference type="Gene3D" id="2.40.50.230">
    <property type="entry name" value="Gp5 N-terminal domain"/>
    <property type="match status" value="1"/>
</dbReference>
<dbReference type="Pfam" id="PF04717">
    <property type="entry name" value="Phage_base_V"/>
    <property type="match status" value="1"/>
</dbReference>
<dbReference type="InterPro" id="IPR037026">
    <property type="entry name" value="Vgr_OB-fold_dom_sf"/>
</dbReference>
<protein>
    <submittedName>
        <fullName evidence="3">Rhs element Vgr protein</fullName>
    </submittedName>
</protein>
<dbReference type="NCBIfam" id="TIGR01646">
    <property type="entry name" value="vgr_GE"/>
    <property type="match status" value="1"/>
</dbReference>
<dbReference type="InterPro" id="IPR006533">
    <property type="entry name" value="T6SS_Vgr_RhsGE"/>
</dbReference>
<sequence>MQNERRFAFVSLDFPADTFQVVRFNGEQGLSKWYKFEIELISREKNLNLENILQSLVQFKIFRKDSVVLYNGILEEFDQLHFYGEYTFYRAVLVPRLWWLSQIYHNQVFLNKNVPEILKKILKDGGLLDIDFEFRVQEDYESLEYVCQYNETHLNFFQRWLAREGMYYFFEQGESSEKLIITDTMMGHNVFSEGSELTYAQPSGLDNIHREEVVHGFYCKQKRMPQKLRLRNYDYEKPSSVLEGEYEITENGWGTIYQYGEHFKNTSEGKRLAKIKAEALKCREKIFKGQSTVPYIRPGYFFDLKNHYREDFNKRYLVINTYHEGSQAAYLINGLSIDLRGVEKENYYRNEFEAIDAGLQFRSEEYKEKPKFYGFLNAKIDAEGSGEYAEIDDQGRYKVVLPFDISGAEEGKRSAPLRMMQPYAGQREGMYFPLRKGTEVLLAFIDGDPDRPVIAGAVPNIETPSIVNKENNILGGVKTAGGNQLSFCDRDGHKCVSISTPSPSIKKDEVVKEKAAILCRSDFFGEEILTKSWDLTSLTGNSQFDITFQRGAVGSFIDLVCFPLLQVSLGMLVNEKINAILKGQRLNGADNIEDAKSLTSDILMRTIVPFYLTVFSYLAKDTLKKSKLRVKLPYGVSERITFSFKEALVAKLIRSSKLAIFNIDNEKRMLTAPVFPTAYGITLLSSCPRHAEGLMGKVKNFVKDSTRPTNINTVKLEESTPNILLCAKKGVIDVLADDGINMWTPENISMNAQNIFTYTTKNITNTAHGDIILNRVDKVDKYKESYLTLLEKEISLTQKNGVKGVQNAIDMYFSENKKGRMEIFSRGEINISTNYSTEPDLKVDFIKLGKGNLGIEVNKSITNKAEDTIKLVAKKNIELKCGDSSLILKKDGSIVLKCKKFTVRSSNSIAMRAKGTLKIRGKNTTIKSNTKIS</sequence>
<accession>A0A1G9ZWX4</accession>
<dbReference type="SUPFAM" id="SSF69279">
    <property type="entry name" value="Phage tail proteins"/>
    <property type="match status" value="2"/>
</dbReference>